<evidence type="ECO:0000313" key="1">
    <source>
        <dbReference type="EMBL" id="GAA2935925.1"/>
    </source>
</evidence>
<name>A0ABN3X4B6_STRTU</name>
<accession>A0ABN3X4B6</accession>
<gene>
    <name evidence="1" type="ORF">GCM10020221_34620</name>
</gene>
<protein>
    <submittedName>
        <fullName evidence="1">Uncharacterized protein</fullName>
    </submittedName>
</protein>
<comment type="caution">
    <text evidence="1">The sequence shown here is derived from an EMBL/GenBank/DDBJ whole genome shotgun (WGS) entry which is preliminary data.</text>
</comment>
<evidence type="ECO:0000313" key="2">
    <source>
        <dbReference type="Proteomes" id="UP001501102"/>
    </source>
</evidence>
<organism evidence="1 2">
    <name type="scientific">Streptomyces thioluteus</name>
    <dbReference type="NCBI Taxonomy" id="66431"/>
    <lineage>
        <taxon>Bacteria</taxon>
        <taxon>Bacillati</taxon>
        <taxon>Actinomycetota</taxon>
        <taxon>Actinomycetes</taxon>
        <taxon>Kitasatosporales</taxon>
        <taxon>Streptomycetaceae</taxon>
        <taxon>Streptomyces</taxon>
    </lineage>
</organism>
<dbReference type="Proteomes" id="UP001501102">
    <property type="component" value="Unassembled WGS sequence"/>
</dbReference>
<proteinExistence type="predicted"/>
<reference evidence="1 2" key="1">
    <citation type="journal article" date="2019" name="Int. J. Syst. Evol. Microbiol.">
        <title>The Global Catalogue of Microorganisms (GCM) 10K type strain sequencing project: providing services to taxonomists for standard genome sequencing and annotation.</title>
        <authorList>
            <consortium name="The Broad Institute Genomics Platform"/>
            <consortium name="The Broad Institute Genome Sequencing Center for Infectious Disease"/>
            <person name="Wu L."/>
            <person name="Ma J."/>
        </authorList>
    </citation>
    <scope>NUCLEOTIDE SEQUENCE [LARGE SCALE GENOMIC DNA]</scope>
    <source>
        <strain evidence="1 2">JCM 4087</strain>
    </source>
</reference>
<dbReference type="EMBL" id="BAAAXZ010000131">
    <property type="protein sequence ID" value="GAA2935925.1"/>
    <property type="molecule type" value="Genomic_DNA"/>
</dbReference>
<sequence>MKPRITESPYERWTSFRSRPPIRKYSWRRPMRAKALAVKTMYGSWVRPKIAGIESSANSTSVVPIASMTTSIGVISRRPFFTTKSRVPWYRSVEGKRRSTAFRKRFSSNSSSCSPERASWMSFQAVQIRKAPKR</sequence>
<keyword evidence="2" id="KW-1185">Reference proteome</keyword>